<evidence type="ECO:0000313" key="2">
    <source>
        <dbReference type="EMBL" id="KAF1953099.1"/>
    </source>
</evidence>
<keyword evidence="1" id="KW-0472">Membrane</keyword>
<feature type="transmembrane region" description="Helical" evidence="1">
    <location>
        <begin position="48"/>
        <end position="67"/>
    </location>
</feature>
<keyword evidence="3" id="KW-1185">Reference proteome</keyword>
<sequence>MPSPTPFFRTASQYLTEPHPFARRPVTMPSAPIVWNIYPKRLARTGKAFVPFFALVLGWPIAAEWAFNGRM</sequence>
<keyword evidence="1" id="KW-1133">Transmembrane helix</keyword>
<evidence type="ECO:0000256" key="1">
    <source>
        <dbReference type="SAM" id="Phobius"/>
    </source>
</evidence>
<gene>
    <name evidence="2" type="ORF">CC80DRAFT_165927</name>
</gene>
<evidence type="ECO:0000313" key="3">
    <source>
        <dbReference type="Proteomes" id="UP000800035"/>
    </source>
</evidence>
<organism evidence="2 3">
    <name type="scientific">Byssothecium circinans</name>
    <dbReference type="NCBI Taxonomy" id="147558"/>
    <lineage>
        <taxon>Eukaryota</taxon>
        <taxon>Fungi</taxon>
        <taxon>Dikarya</taxon>
        <taxon>Ascomycota</taxon>
        <taxon>Pezizomycotina</taxon>
        <taxon>Dothideomycetes</taxon>
        <taxon>Pleosporomycetidae</taxon>
        <taxon>Pleosporales</taxon>
        <taxon>Massarineae</taxon>
        <taxon>Massarinaceae</taxon>
        <taxon>Byssothecium</taxon>
    </lineage>
</organism>
<dbReference type="EMBL" id="ML977006">
    <property type="protein sequence ID" value="KAF1953099.1"/>
    <property type="molecule type" value="Genomic_DNA"/>
</dbReference>
<keyword evidence="1" id="KW-0812">Transmembrane</keyword>
<name>A0A6A5TMZ6_9PLEO</name>
<accession>A0A6A5TMZ6</accession>
<proteinExistence type="predicted"/>
<protein>
    <submittedName>
        <fullName evidence="2">Uncharacterized protein</fullName>
    </submittedName>
</protein>
<dbReference type="AlphaFoldDB" id="A0A6A5TMZ6"/>
<reference evidence="2" key="1">
    <citation type="journal article" date="2020" name="Stud. Mycol.">
        <title>101 Dothideomycetes genomes: a test case for predicting lifestyles and emergence of pathogens.</title>
        <authorList>
            <person name="Haridas S."/>
            <person name="Albert R."/>
            <person name="Binder M."/>
            <person name="Bloem J."/>
            <person name="Labutti K."/>
            <person name="Salamov A."/>
            <person name="Andreopoulos B."/>
            <person name="Baker S."/>
            <person name="Barry K."/>
            <person name="Bills G."/>
            <person name="Bluhm B."/>
            <person name="Cannon C."/>
            <person name="Castanera R."/>
            <person name="Culley D."/>
            <person name="Daum C."/>
            <person name="Ezra D."/>
            <person name="Gonzalez J."/>
            <person name="Henrissat B."/>
            <person name="Kuo A."/>
            <person name="Liang C."/>
            <person name="Lipzen A."/>
            <person name="Lutzoni F."/>
            <person name="Magnuson J."/>
            <person name="Mondo S."/>
            <person name="Nolan M."/>
            <person name="Ohm R."/>
            <person name="Pangilinan J."/>
            <person name="Park H.-J."/>
            <person name="Ramirez L."/>
            <person name="Alfaro M."/>
            <person name="Sun H."/>
            <person name="Tritt A."/>
            <person name="Yoshinaga Y."/>
            <person name="Zwiers L.-H."/>
            <person name="Turgeon B."/>
            <person name="Goodwin S."/>
            <person name="Spatafora J."/>
            <person name="Crous P."/>
            <person name="Grigoriev I."/>
        </authorList>
    </citation>
    <scope>NUCLEOTIDE SEQUENCE</scope>
    <source>
        <strain evidence="2">CBS 675.92</strain>
    </source>
</reference>
<dbReference type="OrthoDB" id="4829316at2759"/>
<dbReference type="Proteomes" id="UP000800035">
    <property type="component" value="Unassembled WGS sequence"/>
</dbReference>